<proteinExistence type="predicted"/>
<accession>A0A7J9SML3</accession>
<feature type="domain" description="DUF7108" evidence="2">
    <location>
        <begin position="89"/>
        <end position="171"/>
    </location>
</feature>
<evidence type="ECO:0000259" key="2">
    <source>
        <dbReference type="Pfam" id="PF23420"/>
    </source>
</evidence>
<dbReference type="Pfam" id="PF23418">
    <property type="entry name" value="DUF7108"/>
    <property type="match status" value="1"/>
</dbReference>
<name>A0A7J9SML3_9EURY</name>
<evidence type="ECO:0000259" key="1">
    <source>
        <dbReference type="Pfam" id="PF23418"/>
    </source>
</evidence>
<evidence type="ECO:0000313" key="4">
    <source>
        <dbReference type="Proteomes" id="UP000546257"/>
    </source>
</evidence>
<evidence type="ECO:0000313" key="3">
    <source>
        <dbReference type="EMBL" id="MBB6647673.1"/>
    </source>
</evidence>
<feature type="domain" description="DUF7108" evidence="1">
    <location>
        <begin position="1"/>
        <end position="83"/>
    </location>
</feature>
<dbReference type="AlphaFoldDB" id="A0A7J9SML3"/>
<dbReference type="InterPro" id="IPR055532">
    <property type="entry name" value="DUF7108_N"/>
</dbReference>
<gene>
    <name evidence="3" type="ORF">H5V44_15515</name>
</gene>
<dbReference type="Pfam" id="PF23420">
    <property type="entry name" value="DUF7108_C"/>
    <property type="match status" value="1"/>
</dbReference>
<protein>
    <submittedName>
        <fullName evidence="3">RnhA operon protein</fullName>
    </submittedName>
</protein>
<dbReference type="EMBL" id="JACKXD010000006">
    <property type="protein sequence ID" value="MBB6647673.1"/>
    <property type="molecule type" value="Genomic_DNA"/>
</dbReference>
<keyword evidence="4" id="KW-1185">Reference proteome</keyword>
<sequence>MPEEVVSEAERLTRLATDAAVDAEAAVYRDRRAEIVREHDFVPRVREEDDTLVLYPEEWVEEGLIQLDRIEDTDRAVEVSLSGPDHGAEWEAVEADNEAIVAAVAEEHGQVHAANVRAFADFMGNHYLKRVDDATEAERAEFLTEYYPRNAWPSAEQAAVVEESLRLAAERGDGT</sequence>
<reference evidence="3 4" key="1">
    <citation type="submission" date="2020-08" db="EMBL/GenBank/DDBJ databases">
        <authorList>
            <person name="Seo M.-J."/>
        </authorList>
    </citation>
    <scope>NUCLEOTIDE SEQUENCE [LARGE SCALE GENOMIC DNA]</scope>
    <source>
        <strain evidence="3 4">MBLA0160</strain>
    </source>
</reference>
<comment type="caution">
    <text evidence="3">The sequence shown here is derived from an EMBL/GenBank/DDBJ whole genome shotgun (WGS) entry which is preliminary data.</text>
</comment>
<dbReference type="Proteomes" id="UP000546257">
    <property type="component" value="Unassembled WGS sequence"/>
</dbReference>
<organism evidence="3 4">
    <name type="scientific">Halobellus ruber</name>
    <dbReference type="NCBI Taxonomy" id="2761102"/>
    <lineage>
        <taxon>Archaea</taxon>
        <taxon>Methanobacteriati</taxon>
        <taxon>Methanobacteriota</taxon>
        <taxon>Stenosarchaea group</taxon>
        <taxon>Halobacteria</taxon>
        <taxon>Halobacteriales</taxon>
        <taxon>Haloferacaceae</taxon>
        <taxon>Halobellus</taxon>
    </lineage>
</organism>
<dbReference type="InterPro" id="IPR056494">
    <property type="entry name" value="DUF7108_C"/>
</dbReference>